<gene>
    <name evidence="2" type="ORF">C8046_11555</name>
</gene>
<organism evidence="2 3">
    <name type="scientific">Serinibacter arcticus</name>
    <dbReference type="NCBI Taxonomy" id="1655435"/>
    <lineage>
        <taxon>Bacteria</taxon>
        <taxon>Bacillati</taxon>
        <taxon>Actinomycetota</taxon>
        <taxon>Actinomycetes</taxon>
        <taxon>Micrococcales</taxon>
        <taxon>Beutenbergiaceae</taxon>
        <taxon>Serinibacter</taxon>
    </lineage>
</organism>
<name>A0A2U1ZZX9_9MICO</name>
<evidence type="ECO:0000313" key="3">
    <source>
        <dbReference type="Proteomes" id="UP000245166"/>
    </source>
</evidence>
<protein>
    <recommendedName>
        <fullName evidence="1">Luciferase domain-containing protein</fullName>
    </recommendedName>
</protein>
<sequence>MYALDGVVEGTSQVSPASSRAVFLVDQRDERAPETSLAPGERLEPVHLHGVDDTSLHLTLPAERAAELISLGWAEEHQYADFGTEVMIYGPRDAAELELVLGVVTESLAFARGTRAGGEAGAQPRP</sequence>
<comment type="caution">
    <text evidence="2">The sequence shown here is derived from an EMBL/GenBank/DDBJ whole genome shotgun (WGS) entry which is preliminary data.</text>
</comment>
<dbReference type="OrthoDB" id="822427at2"/>
<dbReference type="InterPro" id="IPR040841">
    <property type="entry name" value="Luciferase_dom"/>
</dbReference>
<dbReference type="EMBL" id="PYHR01000002">
    <property type="protein sequence ID" value="PWD52521.1"/>
    <property type="molecule type" value="Genomic_DNA"/>
</dbReference>
<proteinExistence type="predicted"/>
<evidence type="ECO:0000259" key="1">
    <source>
        <dbReference type="Pfam" id="PF17648"/>
    </source>
</evidence>
<feature type="domain" description="Luciferase" evidence="1">
    <location>
        <begin position="44"/>
        <end position="106"/>
    </location>
</feature>
<dbReference type="AlphaFoldDB" id="A0A2U1ZZX9"/>
<dbReference type="Pfam" id="PF17648">
    <property type="entry name" value="Luciferase"/>
    <property type="match status" value="1"/>
</dbReference>
<dbReference type="Proteomes" id="UP000245166">
    <property type="component" value="Unassembled WGS sequence"/>
</dbReference>
<reference evidence="2 3" key="1">
    <citation type="submission" date="2018-03" db="EMBL/GenBank/DDBJ databases">
        <title>Genome assembly of novel Miniimonas species PCH200.</title>
        <authorList>
            <person name="Thakur V."/>
            <person name="Kumar V."/>
            <person name="Singh D."/>
        </authorList>
    </citation>
    <scope>NUCLEOTIDE SEQUENCE [LARGE SCALE GENOMIC DNA]</scope>
    <source>
        <strain evidence="2 3">PCH200</strain>
    </source>
</reference>
<evidence type="ECO:0000313" key="2">
    <source>
        <dbReference type="EMBL" id="PWD52521.1"/>
    </source>
</evidence>
<keyword evidence="3" id="KW-1185">Reference proteome</keyword>
<accession>A0A2U1ZZX9</accession>